<feature type="transmembrane region" description="Helical" evidence="1">
    <location>
        <begin position="131"/>
        <end position="155"/>
    </location>
</feature>
<dbReference type="AlphaFoldDB" id="A0A9E7DKX3"/>
<organism evidence="2 3">
    <name type="scientific">Fenollaria massiliensis</name>
    <dbReference type="NCBI Taxonomy" id="938288"/>
    <lineage>
        <taxon>Bacteria</taxon>
        <taxon>Bacillati</taxon>
        <taxon>Bacillota</taxon>
        <taxon>Clostridia</taxon>
        <taxon>Eubacteriales</taxon>
        <taxon>Fenollaria</taxon>
    </lineage>
</organism>
<dbReference type="Proteomes" id="UP000831151">
    <property type="component" value="Chromosome"/>
</dbReference>
<evidence type="ECO:0000313" key="3">
    <source>
        <dbReference type="Proteomes" id="UP000831151"/>
    </source>
</evidence>
<gene>
    <name evidence="2" type="ORF">M1R53_03890</name>
</gene>
<name>A0A9E7DKX3_9FIRM</name>
<keyword evidence="1" id="KW-0472">Membrane</keyword>
<reference evidence="2" key="1">
    <citation type="submission" date="2022-04" db="EMBL/GenBank/DDBJ databases">
        <title>Complete genome sequences of Ezakiella coagulans and Fenollaria massiliensis.</title>
        <authorList>
            <person name="France M.T."/>
            <person name="Clifford J."/>
            <person name="Narina S."/>
            <person name="Rutt L."/>
            <person name="Ravel J."/>
        </authorList>
    </citation>
    <scope>NUCLEOTIDE SEQUENCE</scope>
    <source>
        <strain evidence="2">C0061C2</strain>
    </source>
</reference>
<keyword evidence="1" id="KW-0812">Transmembrane</keyword>
<proteinExistence type="predicted"/>
<protein>
    <recommendedName>
        <fullName evidence="4">Beta-carotene 15,15'-monooxygenase</fullName>
    </recommendedName>
</protein>
<dbReference type="EMBL" id="CP096649">
    <property type="protein sequence ID" value="UQK59796.1"/>
    <property type="molecule type" value="Genomic_DNA"/>
</dbReference>
<feature type="transmembrane region" description="Helical" evidence="1">
    <location>
        <begin position="200"/>
        <end position="219"/>
    </location>
</feature>
<keyword evidence="1" id="KW-1133">Transmembrane helix</keyword>
<dbReference type="KEGG" id="fms:M1R53_03890"/>
<feature type="transmembrane region" description="Helical" evidence="1">
    <location>
        <begin position="106"/>
        <end position="125"/>
    </location>
</feature>
<dbReference type="RefSeq" id="WP_249243145.1">
    <property type="nucleotide sequence ID" value="NZ_CP096649.1"/>
</dbReference>
<feature type="transmembrane region" description="Helical" evidence="1">
    <location>
        <begin position="51"/>
        <end position="75"/>
    </location>
</feature>
<sequence length="237" mass="27550">MNDNLNINKACRKYLLKDTDVRLNIILTLLIAIGFNFLLYKNVFASRGDAYVLLMLYVFILGFTIIGSNAMVVNLTAKDKLNKRIEFILASGFDIKDIIRSYTKEMWVISSIPSFVLFFMTYVVYDFKIDFKLIFAVYISLFIMLYFEVLLFNIISLYQKNFKFFKNLVFFASSLLIYLVASFSKHIIEFIDKHNVNLVYVLLGINIVLIIIFASLSIIKYKKLSNEAVINKEGTWS</sequence>
<evidence type="ECO:0008006" key="4">
    <source>
        <dbReference type="Google" id="ProtNLM"/>
    </source>
</evidence>
<feature type="transmembrane region" description="Helical" evidence="1">
    <location>
        <begin position="21"/>
        <end position="39"/>
    </location>
</feature>
<accession>A0A9E7DKX3</accession>
<feature type="transmembrane region" description="Helical" evidence="1">
    <location>
        <begin position="167"/>
        <end position="188"/>
    </location>
</feature>
<evidence type="ECO:0000256" key="1">
    <source>
        <dbReference type="SAM" id="Phobius"/>
    </source>
</evidence>
<evidence type="ECO:0000313" key="2">
    <source>
        <dbReference type="EMBL" id="UQK59796.1"/>
    </source>
</evidence>
<keyword evidence="3" id="KW-1185">Reference proteome</keyword>